<dbReference type="VEuPathDB" id="FungiDB:Z519_10607"/>
<feature type="domain" description="Aldehyde dehydrogenase" evidence="2">
    <location>
        <begin position="107"/>
        <end position="231"/>
    </location>
</feature>
<name>A0A0D2EES2_CLAB1</name>
<dbReference type="Gene3D" id="3.40.309.10">
    <property type="entry name" value="Aldehyde Dehydrogenase, Chain A, domain 2"/>
    <property type="match status" value="1"/>
</dbReference>
<dbReference type="InterPro" id="IPR016163">
    <property type="entry name" value="Ald_DH_C"/>
</dbReference>
<dbReference type="PANTHER" id="PTHR43353">
    <property type="entry name" value="SUCCINATE-SEMIALDEHYDE DEHYDROGENASE, MITOCHONDRIAL"/>
    <property type="match status" value="1"/>
</dbReference>
<dbReference type="GeneID" id="27703535"/>
<evidence type="ECO:0000313" key="4">
    <source>
        <dbReference type="Proteomes" id="UP000053789"/>
    </source>
</evidence>
<proteinExistence type="predicted"/>
<protein>
    <recommendedName>
        <fullName evidence="2">Aldehyde dehydrogenase domain-containing protein</fullName>
    </recommendedName>
</protein>
<dbReference type="InterPro" id="IPR050740">
    <property type="entry name" value="Aldehyde_DH_Superfamily"/>
</dbReference>
<dbReference type="PANTHER" id="PTHR43353:SF11">
    <property type="entry name" value="SUCCINATE SEMIALDEHYDE DEHYDROGENASE (EUROFUNG)"/>
    <property type="match status" value="1"/>
</dbReference>
<sequence>MSGMKVKNGPENFKNQVSSLRSFILMENSLHREGKRLTSVVSHFVPSHADAALDQCKIRTEDDEIMGNAVWTSTRSSADEMNKSQADAGGEVMFSTGFIEWYAEECPLNFLLGVVAREVVPALVVECTVIVKSGGVTPFSANVLAVLAERTGVPAGGFNVIAALEGTPELGLAICKSDIIKKPSFTGSTGVGKILSEQLGSSLKKLGLELGCNEPFLVFDDADLGLPVSCLFTCKLNVTVRPAGRRIESLPTRRSMMYSATKLAVVKKFRIGPSQALQTIKGLLIGRNSITKMEEHIQMQRIRKLRFYSVESMTLGQL</sequence>
<dbReference type="Pfam" id="PF00171">
    <property type="entry name" value="Aldedh"/>
    <property type="match status" value="1"/>
</dbReference>
<dbReference type="GO" id="GO:0009450">
    <property type="term" value="P:gamma-aminobutyric acid catabolic process"/>
    <property type="evidence" value="ECO:0007669"/>
    <property type="project" value="TreeGrafter"/>
</dbReference>
<keyword evidence="1" id="KW-0560">Oxidoreductase</keyword>
<dbReference type="GO" id="GO:0005737">
    <property type="term" value="C:cytoplasm"/>
    <property type="evidence" value="ECO:0007669"/>
    <property type="project" value="TreeGrafter"/>
</dbReference>
<dbReference type="HOGENOM" id="CLU_874367_0_0_1"/>
<keyword evidence="4" id="KW-1185">Reference proteome</keyword>
<gene>
    <name evidence="3" type="ORF">Z519_10607</name>
</gene>
<dbReference type="InterPro" id="IPR016162">
    <property type="entry name" value="Ald_DH_N"/>
</dbReference>
<dbReference type="InterPro" id="IPR015590">
    <property type="entry name" value="Aldehyde_DH_dom"/>
</dbReference>
<accession>A0A0D2EES2</accession>
<dbReference type="AlphaFoldDB" id="A0A0D2EES2"/>
<dbReference type="Gene3D" id="3.40.605.10">
    <property type="entry name" value="Aldehyde Dehydrogenase, Chain A, domain 1"/>
    <property type="match status" value="1"/>
</dbReference>
<dbReference type="GO" id="GO:0004777">
    <property type="term" value="F:succinate-semialdehyde dehydrogenase (NAD+) activity"/>
    <property type="evidence" value="ECO:0007669"/>
    <property type="project" value="TreeGrafter"/>
</dbReference>
<evidence type="ECO:0000259" key="2">
    <source>
        <dbReference type="Pfam" id="PF00171"/>
    </source>
</evidence>
<dbReference type="EMBL" id="KN846998">
    <property type="protein sequence ID" value="KIW88561.1"/>
    <property type="molecule type" value="Genomic_DNA"/>
</dbReference>
<evidence type="ECO:0000313" key="3">
    <source>
        <dbReference type="EMBL" id="KIW88561.1"/>
    </source>
</evidence>
<dbReference type="InterPro" id="IPR016161">
    <property type="entry name" value="Ald_DH/histidinol_DH"/>
</dbReference>
<organism evidence="3 4">
    <name type="scientific">Cladophialophora bantiana (strain ATCC 10958 / CBS 173.52 / CDC B-1940 / NIH 8579)</name>
    <name type="common">Xylohypha bantiana</name>
    <dbReference type="NCBI Taxonomy" id="1442370"/>
    <lineage>
        <taxon>Eukaryota</taxon>
        <taxon>Fungi</taxon>
        <taxon>Dikarya</taxon>
        <taxon>Ascomycota</taxon>
        <taxon>Pezizomycotina</taxon>
        <taxon>Eurotiomycetes</taxon>
        <taxon>Chaetothyriomycetidae</taxon>
        <taxon>Chaetothyriales</taxon>
        <taxon>Herpotrichiellaceae</taxon>
        <taxon>Cladophialophora</taxon>
    </lineage>
</organism>
<dbReference type="Proteomes" id="UP000053789">
    <property type="component" value="Unassembled WGS sequence"/>
</dbReference>
<evidence type="ECO:0000256" key="1">
    <source>
        <dbReference type="ARBA" id="ARBA00023002"/>
    </source>
</evidence>
<dbReference type="SUPFAM" id="SSF53720">
    <property type="entry name" value="ALDH-like"/>
    <property type="match status" value="1"/>
</dbReference>
<reference evidence="3" key="1">
    <citation type="submission" date="2015-01" db="EMBL/GenBank/DDBJ databases">
        <title>The Genome Sequence of Cladophialophora bantiana CBS 173.52.</title>
        <authorList>
            <consortium name="The Broad Institute Genomics Platform"/>
            <person name="Cuomo C."/>
            <person name="de Hoog S."/>
            <person name="Gorbushina A."/>
            <person name="Stielow B."/>
            <person name="Teixiera M."/>
            <person name="Abouelleil A."/>
            <person name="Chapman S.B."/>
            <person name="Priest M."/>
            <person name="Young S.K."/>
            <person name="Wortman J."/>
            <person name="Nusbaum C."/>
            <person name="Birren B."/>
        </authorList>
    </citation>
    <scope>NUCLEOTIDE SEQUENCE [LARGE SCALE GENOMIC DNA]</scope>
    <source>
        <strain evidence="3">CBS 173.52</strain>
    </source>
</reference>
<dbReference type="RefSeq" id="XP_016615230.1">
    <property type="nucleotide sequence ID" value="XM_016768323.1"/>
</dbReference>